<dbReference type="Gene3D" id="3.20.20.80">
    <property type="entry name" value="Glycosidases"/>
    <property type="match status" value="1"/>
</dbReference>
<evidence type="ECO:0000313" key="4">
    <source>
        <dbReference type="EMBL" id="WXB14017.1"/>
    </source>
</evidence>
<dbReference type="Pfam" id="PF00704">
    <property type="entry name" value="Glyco_hydro_18"/>
    <property type="match status" value="1"/>
</dbReference>
<feature type="signal peptide" evidence="2">
    <location>
        <begin position="1"/>
        <end position="20"/>
    </location>
</feature>
<name>A0ABZ2LSX1_9BACT</name>
<dbReference type="InterPro" id="IPR001223">
    <property type="entry name" value="Glyco_hydro18_cat"/>
</dbReference>
<dbReference type="SUPFAM" id="SSF51445">
    <property type="entry name" value="(Trans)glycosidases"/>
    <property type="match status" value="1"/>
</dbReference>
<dbReference type="SUPFAM" id="SSF49785">
    <property type="entry name" value="Galactose-binding domain-like"/>
    <property type="match status" value="1"/>
</dbReference>
<dbReference type="GO" id="GO:0016787">
    <property type="term" value="F:hydrolase activity"/>
    <property type="evidence" value="ECO:0007669"/>
    <property type="project" value="UniProtKB-KW"/>
</dbReference>
<protein>
    <submittedName>
        <fullName evidence="4">Glycosyl hydrolase family 18 protein</fullName>
    </submittedName>
</protein>
<dbReference type="InterPro" id="IPR003305">
    <property type="entry name" value="CenC_carb-bd"/>
</dbReference>
<reference evidence="4 5" key="1">
    <citation type="submission" date="2021-12" db="EMBL/GenBank/DDBJ databases">
        <title>Discovery of the Pendulisporaceae a myxobacterial family with distinct sporulation behavior and unique specialized metabolism.</title>
        <authorList>
            <person name="Garcia R."/>
            <person name="Popoff A."/>
            <person name="Bader C.D."/>
            <person name="Loehr J."/>
            <person name="Walesch S."/>
            <person name="Walt C."/>
            <person name="Boldt J."/>
            <person name="Bunk B."/>
            <person name="Haeckl F.J.F.P.J."/>
            <person name="Gunesch A.P."/>
            <person name="Birkelbach J."/>
            <person name="Nuebel U."/>
            <person name="Pietschmann T."/>
            <person name="Bach T."/>
            <person name="Mueller R."/>
        </authorList>
    </citation>
    <scope>NUCLEOTIDE SEQUENCE [LARGE SCALE GENOMIC DNA]</scope>
    <source>
        <strain evidence="4 5">MSr11954</strain>
    </source>
</reference>
<keyword evidence="1 4" id="KW-0378">Hydrolase</keyword>
<dbReference type="PANTHER" id="PTHR42976">
    <property type="entry name" value="BIFUNCTIONAL CHITINASE/LYSOZYME-RELATED"/>
    <property type="match status" value="1"/>
</dbReference>
<evidence type="ECO:0000259" key="3">
    <source>
        <dbReference type="PROSITE" id="PS51910"/>
    </source>
</evidence>
<dbReference type="InterPro" id="IPR052750">
    <property type="entry name" value="GH18_Chitinase"/>
</dbReference>
<feature type="chain" id="PRO_5047117793" evidence="2">
    <location>
        <begin position="21"/>
        <end position="583"/>
    </location>
</feature>
<evidence type="ECO:0000256" key="2">
    <source>
        <dbReference type="SAM" id="SignalP"/>
    </source>
</evidence>
<dbReference type="InterPro" id="IPR017853">
    <property type="entry name" value="GH"/>
</dbReference>
<accession>A0ABZ2LSX1</accession>
<keyword evidence="5" id="KW-1185">Reference proteome</keyword>
<evidence type="ECO:0000313" key="5">
    <source>
        <dbReference type="Proteomes" id="UP001370348"/>
    </source>
</evidence>
<proteinExistence type="predicted"/>
<dbReference type="EMBL" id="CP089984">
    <property type="protein sequence ID" value="WXB14017.1"/>
    <property type="molecule type" value="Genomic_DNA"/>
</dbReference>
<feature type="domain" description="GH18" evidence="3">
    <location>
        <begin position="43"/>
        <end position="334"/>
    </location>
</feature>
<gene>
    <name evidence="4" type="ORF">LZC94_40080</name>
</gene>
<dbReference type="PANTHER" id="PTHR42976:SF1">
    <property type="entry name" value="GH18 DOMAIN-CONTAINING PROTEIN-RELATED"/>
    <property type="match status" value="1"/>
</dbReference>
<keyword evidence="2" id="KW-0732">Signal</keyword>
<dbReference type="Proteomes" id="UP001370348">
    <property type="component" value="Chromosome"/>
</dbReference>
<dbReference type="Gene3D" id="2.60.120.260">
    <property type="entry name" value="Galactose-binding domain-like"/>
    <property type="match status" value="1"/>
</dbReference>
<dbReference type="Pfam" id="PF02018">
    <property type="entry name" value="CBM_4_9"/>
    <property type="match status" value="1"/>
</dbReference>
<sequence length="583" mass="60095">MRLFKALPAMVLAAATAAVVATGGVAETKAAGPVKTAAAIPSRVFAPYFEAWTGESPATLSQQSGAKFLTMAFLQTASRGSCTVLWNGDAGMPVSQSIFGNDFATIRSNGGDVIPAFGGYTAGNTGTEIADSCTDVSKIAAAIQSVITTYNITRIDFDIEDNSLTNTAGIDRRNKAVKQVEDWAAANGRTLQVTYTLPTTVNGLAETGLAVMRNAVSNNARIDIVNIMTFDYYDGNPNHQMAEDTKTAAAGLRNQLGQLYPGKTPAQLAAMIGVTEMIGIDDFGPGETFQKADANPVLNWANSFGISQISFWALQRDNGKCPGTGARNDCSGIDQPTWFFTQAFAPFTSGGTGNDFSIGVAPESGTVKPGESATATVSTSVTSGQAQTVNLQVSGAPQGVSATVSPSSVTAGGSATLTVSTSATTALGSYPITVTGAAPSGSRTAIYTLKVSNGPPPGKVVNGDFESGVLDPWRGQPGDAIVSTPTHGGSKALLVAATASQNGQAEQTVTLEPNKSYTLKAWVQGNFAFVGVSGGASASTWTSSSTWKQVSLPFTTGASNSVTVWVHGWFGQGNVFVDDVTIE</sequence>
<dbReference type="PROSITE" id="PS51910">
    <property type="entry name" value="GH18_2"/>
    <property type="match status" value="1"/>
</dbReference>
<organism evidence="4 5">
    <name type="scientific">Pendulispora albinea</name>
    <dbReference type="NCBI Taxonomy" id="2741071"/>
    <lineage>
        <taxon>Bacteria</taxon>
        <taxon>Pseudomonadati</taxon>
        <taxon>Myxococcota</taxon>
        <taxon>Myxococcia</taxon>
        <taxon>Myxococcales</taxon>
        <taxon>Sorangiineae</taxon>
        <taxon>Pendulisporaceae</taxon>
        <taxon>Pendulispora</taxon>
    </lineage>
</organism>
<dbReference type="InterPro" id="IPR008979">
    <property type="entry name" value="Galactose-bd-like_sf"/>
</dbReference>
<evidence type="ECO:0000256" key="1">
    <source>
        <dbReference type="ARBA" id="ARBA00022801"/>
    </source>
</evidence>
<dbReference type="CDD" id="cd06543">
    <property type="entry name" value="GH18_PF-ChiA-like"/>
    <property type="match status" value="1"/>
</dbReference>
<dbReference type="RefSeq" id="WP_394823633.1">
    <property type="nucleotide sequence ID" value="NZ_CP089984.1"/>
</dbReference>